<organism evidence="3 4">
    <name type="scientific">Paenibacillus yonginensis</name>
    <dbReference type="NCBI Taxonomy" id="1462996"/>
    <lineage>
        <taxon>Bacteria</taxon>
        <taxon>Bacillati</taxon>
        <taxon>Bacillota</taxon>
        <taxon>Bacilli</taxon>
        <taxon>Bacillales</taxon>
        <taxon>Paenibacillaceae</taxon>
        <taxon>Paenibacillus</taxon>
    </lineage>
</organism>
<dbReference type="AlphaFoldDB" id="A0A1B1N176"/>
<accession>A0A1B1N176</accession>
<dbReference type="KEGG" id="pyg:AWM70_11715"/>
<dbReference type="SUPFAM" id="SSF53187">
    <property type="entry name" value="Zn-dependent exopeptidases"/>
    <property type="match status" value="1"/>
</dbReference>
<keyword evidence="2" id="KW-0472">Membrane</keyword>
<dbReference type="NCBIfam" id="TIGR02867">
    <property type="entry name" value="spore_II_P"/>
    <property type="match status" value="1"/>
</dbReference>
<evidence type="ECO:0000313" key="4">
    <source>
        <dbReference type="Proteomes" id="UP000092573"/>
    </source>
</evidence>
<name>A0A1B1N176_9BACL</name>
<dbReference type="InterPro" id="IPR010897">
    <property type="entry name" value="Spore_II_P"/>
</dbReference>
<feature type="region of interest" description="Disordered" evidence="1">
    <location>
        <begin position="134"/>
        <end position="234"/>
    </location>
</feature>
<evidence type="ECO:0000256" key="1">
    <source>
        <dbReference type="SAM" id="MobiDB-lite"/>
    </source>
</evidence>
<dbReference type="STRING" id="1462996.AWM70_11715"/>
<evidence type="ECO:0000256" key="2">
    <source>
        <dbReference type="SAM" id="Phobius"/>
    </source>
</evidence>
<reference evidence="3 4" key="1">
    <citation type="submission" date="2016-01" db="EMBL/GenBank/DDBJ databases">
        <title>Complete Genome Sequence of Paenibacillus yonginensis DCY84, a novel Plant Growth-Promoting Bacteria with Elicitation of Induced Systemic Resistance.</title>
        <authorList>
            <person name="Kim Y.J."/>
            <person name="Yang D.C."/>
            <person name="Sukweenadhi J."/>
        </authorList>
    </citation>
    <scope>NUCLEOTIDE SEQUENCE [LARGE SCALE GENOMIC DNA]</scope>
    <source>
        <strain evidence="3 4">DCY84</strain>
    </source>
</reference>
<evidence type="ECO:0000313" key="3">
    <source>
        <dbReference type="EMBL" id="ANS75187.1"/>
    </source>
</evidence>
<dbReference type="EMBL" id="CP014167">
    <property type="protein sequence ID" value="ANS75187.1"/>
    <property type="molecule type" value="Genomic_DNA"/>
</dbReference>
<feature type="compositionally biased region" description="Basic and acidic residues" evidence="1">
    <location>
        <begin position="145"/>
        <end position="158"/>
    </location>
</feature>
<dbReference type="Proteomes" id="UP000092573">
    <property type="component" value="Chromosome"/>
</dbReference>
<dbReference type="OrthoDB" id="1633470at2"/>
<dbReference type="Gene3D" id="3.40.630.40">
    <property type="entry name" value="Zn-dependent exopeptidases"/>
    <property type="match status" value="1"/>
</dbReference>
<dbReference type="Pfam" id="PF07454">
    <property type="entry name" value="SpoIIP"/>
    <property type="match status" value="1"/>
</dbReference>
<dbReference type="RefSeq" id="WP_068696579.1">
    <property type="nucleotide sequence ID" value="NZ_CP014167.1"/>
</dbReference>
<keyword evidence="2" id="KW-0812">Transmembrane</keyword>
<protein>
    <submittedName>
        <fullName evidence="3">Stage II sporulation protein P</fullName>
    </submittedName>
</protein>
<proteinExistence type="predicted"/>
<gene>
    <name evidence="3" type="ORF">AWM70_11715</name>
</gene>
<keyword evidence="4" id="KW-1185">Reference proteome</keyword>
<feature type="compositionally biased region" description="Polar residues" evidence="1">
    <location>
        <begin position="200"/>
        <end position="214"/>
    </location>
</feature>
<sequence length="462" mass="50132">MNGFKTWNVGQFKRRTIQILAMGRTMIVLTLLSFIFFMLLGIGGLAENKMNSSPVSSMKGLASSLPGGFFAEMLGMEVPHLKNKEPVKDEVLTGANMTNFVFQLLTNVNPSDPKSLVAREVPGLAAGNPILLRAGSGMTAPTAPEDYRTAADTDDHPDSSVTDDSDEQDPGSKSKPDPNGSSSAGTKDQAGGGNPAKDPSGQQSSGEQPGTSKPDNAEESKGNGGKEGTSSSTANERKAVMIYHSHPYESYNPLLNKQSDNPSSSNPAKNVGVVGDFIARELEKKGVGAYHAFEDYMKNVQGYNYNYSYKYSRVTVKEALAEYADLNYFIDIHRDSQRYSKTTTTINGVSYAQLYFIIGHGNPDWKKNEAFANKIYERIEKKYPGLSRGIWGKTNAQGNGEYNQSLSPNSVLIEVGGIDNTKEELQRTSKILADTLADVYFENQKAEKVNSTASGSSKTTKP</sequence>
<keyword evidence="2" id="KW-1133">Transmembrane helix</keyword>
<feature type="transmembrane region" description="Helical" evidence="2">
    <location>
        <begin position="21"/>
        <end position="46"/>
    </location>
</feature>